<comment type="subcellular location">
    <subcellularLocation>
        <location evidence="1">Membrane</location>
        <topology evidence="1">Multi-pass membrane protein</topology>
    </subcellularLocation>
</comment>
<evidence type="ECO:0000256" key="7">
    <source>
        <dbReference type="ARBA" id="ARBA00023136"/>
    </source>
</evidence>
<evidence type="ECO:0000256" key="2">
    <source>
        <dbReference type="ARBA" id="ARBA00004881"/>
    </source>
</evidence>
<evidence type="ECO:0000256" key="5">
    <source>
        <dbReference type="ARBA" id="ARBA00022692"/>
    </source>
</evidence>
<accession>D8KBD8</accession>
<dbReference type="SUPFAM" id="SSF160246">
    <property type="entry name" value="EspE N-terminal domain-like"/>
    <property type="match status" value="1"/>
</dbReference>
<sequence>MDTSILSSIDLFAYVFVAMQVLLTVICIIFFISGIDDLFIDLCYWTRAFYRRVFIIPKIQPLTEDKLLNTPEKPIAVMIPAWDESSVIQKMLENTAQALNYENFYIFVGTYPNDPDTQKGVELARENHPRVQRTICPHDGPSNKADCLNWIYQGIKIFEQENNIQFQIFVMQDCEDVIHPLCYKLFNYLMPRMDMVQLPVLSLETKWHQFTAGHYIDEFSQLHYKDLIVREVLSRSIPAAGVGAAFSRRAFEIVCASNRNILFSTNSLTEDYDFGFRLKKHGLKQVFVGFTITRTTFKHTIFRRKLKEYKKKELICIREYFPSTFSTAVRQKSRWVVGIALQGWENLGWKWDFATQYMLYRDRRALITNLANFMGYLVVLLVATVWFVIWLNPNAYHYPPLLEQGTWLWYLVIINGIFFVLRIFHRAYCVYKFYNLKQAFLSFPRMILGNIINFFATSRAIRLYINYLRTGILIPWDKTAHNFPSEDELKAFRRKLGDLLLEHRIITVKQLEEALNSQRSQYRLLGEIFMDKGLIDHIQLNKFLQKQT</sequence>
<feature type="transmembrane region" description="Helical" evidence="8">
    <location>
        <begin position="366"/>
        <end position="387"/>
    </location>
</feature>
<dbReference type="NCBIfam" id="NF011305">
    <property type="entry name" value="PRK14716.1-3"/>
    <property type="match status" value="1"/>
</dbReference>
<dbReference type="STRING" id="105559.Nwat_2832"/>
<dbReference type="InterPro" id="IPR037257">
    <property type="entry name" value="T2SS_E_N_sf"/>
</dbReference>
<dbReference type="PANTHER" id="PTHR43867">
    <property type="entry name" value="CELLULOSE SYNTHASE CATALYTIC SUBUNIT A [UDP-FORMING]"/>
    <property type="match status" value="1"/>
</dbReference>
<name>D8KBD8_NITWC</name>
<organism evidence="10 11">
    <name type="scientific">Nitrosococcus watsoni (strain C-113)</name>
    <dbReference type="NCBI Taxonomy" id="105559"/>
    <lineage>
        <taxon>Bacteria</taxon>
        <taxon>Pseudomonadati</taxon>
        <taxon>Pseudomonadota</taxon>
        <taxon>Gammaproteobacteria</taxon>
        <taxon>Chromatiales</taxon>
        <taxon>Chromatiaceae</taxon>
        <taxon>Nitrosococcus</taxon>
    </lineage>
</organism>
<dbReference type="KEGG" id="nwa:Nwat_2832"/>
<feature type="domain" description="Glycosyltransferase 2-like" evidence="9">
    <location>
        <begin position="169"/>
        <end position="388"/>
    </location>
</feature>
<evidence type="ECO:0000256" key="3">
    <source>
        <dbReference type="ARBA" id="ARBA00022676"/>
    </source>
</evidence>
<feature type="transmembrane region" description="Helical" evidence="8">
    <location>
        <begin position="12"/>
        <end position="32"/>
    </location>
</feature>
<gene>
    <name evidence="10" type="ordered locus">Nwat_2832</name>
</gene>
<evidence type="ECO:0000256" key="8">
    <source>
        <dbReference type="SAM" id="Phobius"/>
    </source>
</evidence>
<evidence type="ECO:0000259" key="9">
    <source>
        <dbReference type="Pfam" id="PF13632"/>
    </source>
</evidence>
<dbReference type="OrthoDB" id="5294733at2"/>
<dbReference type="InterPro" id="IPR029044">
    <property type="entry name" value="Nucleotide-diphossugar_trans"/>
</dbReference>
<dbReference type="EMBL" id="CP002086">
    <property type="protein sequence ID" value="ADJ29585.1"/>
    <property type="molecule type" value="Genomic_DNA"/>
</dbReference>
<reference evidence="10 11" key="1">
    <citation type="submission" date="2010-06" db="EMBL/GenBank/DDBJ databases">
        <title>Complete sequence of chromosome of Nitrosococcus watsoni C-113.</title>
        <authorList>
            <consortium name="US DOE Joint Genome Institute"/>
            <person name="Lucas S."/>
            <person name="Copeland A."/>
            <person name="Lapidus A."/>
            <person name="Cheng J.-F."/>
            <person name="Bruce D."/>
            <person name="Goodwin L."/>
            <person name="Pitluck S."/>
            <person name="Malfatti S.A."/>
            <person name="Chain P.S.G."/>
            <person name="Land M."/>
            <person name="Hauser L."/>
            <person name="Kyrpides N."/>
            <person name="Ivanova N."/>
            <person name="Cambell M.A."/>
            <person name="Heidelberg J.F."/>
            <person name="Klotz M.G."/>
            <person name="Woyke T."/>
        </authorList>
    </citation>
    <scope>NUCLEOTIDE SEQUENCE [LARGE SCALE GENOMIC DNA]</scope>
    <source>
        <strain evidence="10 11">C-113</strain>
    </source>
</reference>
<dbReference type="HOGENOM" id="CLU_019733_1_0_6"/>
<keyword evidence="11" id="KW-1185">Reference proteome</keyword>
<dbReference type="RefSeq" id="WP_013221650.1">
    <property type="nucleotide sequence ID" value="NC_014315.1"/>
</dbReference>
<keyword evidence="5 8" id="KW-0812">Transmembrane</keyword>
<dbReference type="GO" id="GO:0016020">
    <property type="term" value="C:membrane"/>
    <property type="evidence" value="ECO:0007669"/>
    <property type="project" value="UniProtKB-SubCell"/>
</dbReference>
<keyword evidence="3" id="KW-0328">Glycosyltransferase</keyword>
<keyword evidence="6 8" id="KW-1133">Transmembrane helix</keyword>
<dbReference type="SUPFAM" id="SSF53448">
    <property type="entry name" value="Nucleotide-diphospho-sugar transferases"/>
    <property type="match status" value="1"/>
</dbReference>
<dbReference type="Proteomes" id="UP000000393">
    <property type="component" value="Chromosome"/>
</dbReference>
<dbReference type="AlphaFoldDB" id="D8KBD8"/>
<comment type="pathway">
    <text evidence="2">Glycan metabolism.</text>
</comment>
<dbReference type="CAZy" id="GT2">
    <property type="family name" value="Glycosyltransferase Family 2"/>
</dbReference>
<evidence type="ECO:0000313" key="10">
    <source>
        <dbReference type="EMBL" id="ADJ29585.1"/>
    </source>
</evidence>
<dbReference type="InterPro" id="IPR050321">
    <property type="entry name" value="Glycosyltr_2/OpgH_subfam"/>
</dbReference>
<dbReference type="eggNOG" id="COG1215">
    <property type="taxonomic scope" value="Bacteria"/>
</dbReference>
<evidence type="ECO:0000313" key="11">
    <source>
        <dbReference type="Proteomes" id="UP000000393"/>
    </source>
</evidence>
<keyword evidence="4" id="KW-0808">Transferase</keyword>
<keyword evidence="7 8" id="KW-0472">Membrane</keyword>
<dbReference type="NCBIfam" id="NF012033">
    <property type="entry name" value="PRK15489.1"/>
    <property type="match status" value="1"/>
</dbReference>
<evidence type="ECO:0000256" key="6">
    <source>
        <dbReference type="ARBA" id="ARBA00022989"/>
    </source>
</evidence>
<dbReference type="Pfam" id="PF13632">
    <property type="entry name" value="Glyco_trans_2_3"/>
    <property type="match status" value="1"/>
</dbReference>
<evidence type="ECO:0000256" key="4">
    <source>
        <dbReference type="ARBA" id="ARBA00022679"/>
    </source>
</evidence>
<dbReference type="GO" id="GO:0016757">
    <property type="term" value="F:glycosyltransferase activity"/>
    <property type="evidence" value="ECO:0007669"/>
    <property type="project" value="UniProtKB-KW"/>
</dbReference>
<protein>
    <submittedName>
        <fullName evidence="10">Bacteriophage N4 adsorption protein B</fullName>
    </submittedName>
</protein>
<feature type="transmembrane region" description="Helical" evidence="8">
    <location>
        <begin position="407"/>
        <end position="425"/>
    </location>
</feature>
<dbReference type="InterPro" id="IPR001173">
    <property type="entry name" value="Glyco_trans_2-like"/>
</dbReference>
<evidence type="ECO:0000256" key="1">
    <source>
        <dbReference type="ARBA" id="ARBA00004141"/>
    </source>
</evidence>
<dbReference type="Gene3D" id="3.90.550.10">
    <property type="entry name" value="Spore Coat Polysaccharide Biosynthesis Protein SpsA, Chain A"/>
    <property type="match status" value="1"/>
</dbReference>
<proteinExistence type="predicted"/>
<dbReference type="PANTHER" id="PTHR43867:SF2">
    <property type="entry name" value="CELLULOSE SYNTHASE CATALYTIC SUBUNIT A [UDP-FORMING]"/>
    <property type="match status" value="1"/>
</dbReference>